<keyword evidence="3" id="KW-0132">Cell division</keyword>
<feature type="region of interest" description="Disordered" evidence="2">
    <location>
        <begin position="149"/>
        <end position="169"/>
    </location>
</feature>
<sequence>MKGKSALFWLGLAAAAGGVLFQTSYEVQELEDKLGSLNRQIMDEQEAIQILKAEWSYLNDPTRLESLASQHLQLQPTEARQFVAMDVVPMRPVPPPDAPKAGDGLKNDGKHDGVAPLPPMVRLAPSAPGTAVASGSNATNNGGIIPASLPSGMATPAKPAPIKPSTLIPGAGKAPALPAAKAAPAPAPTIKQVDVAARPTPSQPTPSQPMPTQTASAPSSTVKTLSVPAAKQPAAQPAAVAAVPAPPPAPKATDSIGVLVARLGANR</sequence>
<dbReference type="GO" id="GO:0051301">
    <property type="term" value="P:cell division"/>
    <property type="evidence" value="ECO:0007669"/>
    <property type="project" value="UniProtKB-KW"/>
</dbReference>
<accession>A0ABS4SVC4</accession>
<proteinExistence type="predicted"/>
<evidence type="ECO:0000256" key="1">
    <source>
        <dbReference type="SAM" id="Coils"/>
    </source>
</evidence>
<feature type="region of interest" description="Disordered" evidence="2">
    <location>
        <begin position="195"/>
        <end position="230"/>
    </location>
</feature>
<evidence type="ECO:0000256" key="2">
    <source>
        <dbReference type="SAM" id="MobiDB-lite"/>
    </source>
</evidence>
<evidence type="ECO:0000313" key="3">
    <source>
        <dbReference type="EMBL" id="MBP2295330.1"/>
    </source>
</evidence>
<dbReference type="Proteomes" id="UP000781958">
    <property type="component" value="Unassembled WGS sequence"/>
</dbReference>
<keyword evidence="4" id="KW-1185">Reference proteome</keyword>
<keyword evidence="3" id="KW-0131">Cell cycle</keyword>
<organism evidence="3 4">
    <name type="scientific">Azospirillum rugosum</name>
    <dbReference type="NCBI Taxonomy" id="416170"/>
    <lineage>
        <taxon>Bacteria</taxon>
        <taxon>Pseudomonadati</taxon>
        <taxon>Pseudomonadota</taxon>
        <taxon>Alphaproteobacteria</taxon>
        <taxon>Rhodospirillales</taxon>
        <taxon>Azospirillaceae</taxon>
        <taxon>Azospirillum</taxon>
    </lineage>
</organism>
<feature type="coiled-coil region" evidence="1">
    <location>
        <begin position="27"/>
        <end position="54"/>
    </location>
</feature>
<keyword evidence="1" id="KW-0175">Coiled coil</keyword>
<reference evidence="3 4" key="1">
    <citation type="submission" date="2021-03" db="EMBL/GenBank/DDBJ databases">
        <title>Genomic Encyclopedia of Type Strains, Phase III (KMG-III): the genomes of soil and plant-associated and newly described type strains.</title>
        <authorList>
            <person name="Whitman W."/>
        </authorList>
    </citation>
    <scope>NUCLEOTIDE SEQUENCE [LARGE SCALE GENOMIC DNA]</scope>
    <source>
        <strain evidence="3 4">IMMIB AFH-6</strain>
    </source>
</reference>
<gene>
    <name evidence="3" type="ORF">J2851_005135</name>
</gene>
<evidence type="ECO:0000313" key="4">
    <source>
        <dbReference type="Proteomes" id="UP000781958"/>
    </source>
</evidence>
<protein>
    <submittedName>
        <fullName evidence="3">Cell division protein FtsL</fullName>
    </submittedName>
</protein>
<comment type="caution">
    <text evidence="3">The sequence shown here is derived from an EMBL/GenBank/DDBJ whole genome shotgun (WGS) entry which is preliminary data.</text>
</comment>
<dbReference type="EMBL" id="JAGINP010000021">
    <property type="protein sequence ID" value="MBP2295330.1"/>
    <property type="molecule type" value="Genomic_DNA"/>
</dbReference>
<name>A0ABS4SVC4_9PROT</name>
<dbReference type="RefSeq" id="WP_209769784.1">
    <property type="nucleotide sequence ID" value="NZ_JAGINP010000021.1"/>
</dbReference>